<feature type="region of interest" description="Disordered" evidence="1">
    <location>
        <begin position="35"/>
        <end position="74"/>
    </location>
</feature>
<sequence>MTLVVVASLLAMAISTGAMASEDEETSVVINETTVEESLTEVHEESVVEETTETSPDGDVPEFDADPGFELPSLTESDESLFGGWLSF</sequence>
<dbReference type="PATRIC" id="fig|1227493.4.peg.188"/>
<keyword evidence="3" id="KW-1185">Reference proteome</keyword>
<dbReference type="AlphaFoldDB" id="M0AAA2"/>
<evidence type="ECO:0000313" key="3">
    <source>
        <dbReference type="Proteomes" id="UP000011519"/>
    </source>
</evidence>
<comment type="caution">
    <text evidence="2">The sequence shown here is derived from an EMBL/GenBank/DDBJ whole genome shotgun (WGS) entry which is preliminary data.</text>
</comment>
<gene>
    <name evidence="2" type="ORF">C483_01029</name>
</gene>
<evidence type="ECO:0000256" key="1">
    <source>
        <dbReference type="SAM" id="MobiDB-lite"/>
    </source>
</evidence>
<accession>M0AAA2</accession>
<protein>
    <submittedName>
        <fullName evidence="2">Uncharacterized protein</fullName>
    </submittedName>
</protein>
<proteinExistence type="predicted"/>
<dbReference type="EMBL" id="AOIM01000007">
    <property type="protein sequence ID" value="ELY95685.1"/>
    <property type="molecule type" value="Genomic_DNA"/>
</dbReference>
<organism evidence="2 3">
    <name type="scientific">Natrialba hulunbeirensis JCM 10989</name>
    <dbReference type="NCBI Taxonomy" id="1227493"/>
    <lineage>
        <taxon>Archaea</taxon>
        <taxon>Methanobacteriati</taxon>
        <taxon>Methanobacteriota</taxon>
        <taxon>Stenosarchaea group</taxon>
        <taxon>Halobacteria</taxon>
        <taxon>Halobacteriales</taxon>
        <taxon>Natrialbaceae</taxon>
        <taxon>Natrialba</taxon>
    </lineage>
</organism>
<dbReference type="Proteomes" id="UP000011519">
    <property type="component" value="Unassembled WGS sequence"/>
</dbReference>
<name>M0AAA2_9EURY</name>
<evidence type="ECO:0000313" key="2">
    <source>
        <dbReference type="EMBL" id="ELY95685.1"/>
    </source>
</evidence>
<dbReference type="RefSeq" id="WP_006651482.1">
    <property type="nucleotide sequence ID" value="NZ_AOIM01000007.1"/>
</dbReference>
<reference evidence="2 3" key="1">
    <citation type="journal article" date="2014" name="PLoS Genet.">
        <title>Phylogenetically driven sequencing of extremely halophilic archaea reveals strategies for static and dynamic osmo-response.</title>
        <authorList>
            <person name="Becker E.A."/>
            <person name="Seitzer P.M."/>
            <person name="Tritt A."/>
            <person name="Larsen D."/>
            <person name="Krusor M."/>
            <person name="Yao A.I."/>
            <person name="Wu D."/>
            <person name="Madern D."/>
            <person name="Eisen J.A."/>
            <person name="Darling A.E."/>
            <person name="Facciotti M.T."/>
        </authorList>
    </citation>
    <scope>NUCLEOTIDE SEQUENCE [LARGE SCALE GENOMIC DNA]</scope>
    <source>
        <strain evidence="2 3">JCM 10989</strain>
    </source>
</reference>